<dbReference type="GO" id="GO:0008270">
    <property type="term" value="F:zinc ion binding"/>
    <property type="evidence" value="ECO:0007669"/>
    <property type="project" value="UniProtKB-KW"/>
</dbReference>
<dbReference type="AlphaFoldDB" id="A0A7M4E5T8"/>
<dbReference type="InterPro" id="IPR017907">
    <property type="entry name" value="Znf_RING_CS"/>
</dbReference>
<evidence type="ECO:0000313" key="6">
    <source>
        <dbReference type="Ensembl" id="ENSCPRP00005004504.1"/>
    </source>
</evidence>
<dbReference type="SUPFAM" id="SSF57850">
    <property type="entry name" value="RING/U-box"/>
    <property type="match status" value="1"/>
</dbReference>
<evidence type="ECO:0000256" key="3">
    <source>
        <dbReference type="ARBA" id="ARBA00022833"/>
    </source>
</evidence>
<dbReference type="Proteomes" id="UP000594220">
    <property type="component" value="Unplaced"/>
</dbReference>
<dbReference type="PROSITE" id="PS50089">
    <property type="entry name" value="ZF_RING_2"/>
    <property type="match status" value="1"/>
</dbReference>
<dbReference type="PANTHER" id="PTHR25465">
    <property type="entry name" value="B-BOX DOMAIN CONTAINING"/>
    <property type="match status" value="1"/>
</dbReference>
<reference evidence="6" key="2">
    <citation type="submission" date="2025-09" db="UniProtKB">
        <authorList>
            <consortium name="Ensembl"/>
        </authorList>
    </citation>
    <scope>IDENTIFICATION</scope>
</reference>
<name>A0A7M4E5T8_CROPO</name>
<evidence type="ECO:0000256" key="4">
    <source>
        <dbReference type="PROSITE-ProRule" id="PRU00175"/>
    </source>
</evidence>
<dbReference type="GeneTree" id="ENSGT00940000162951"/>
<evidence type="ECO:0000256" key="2">
    <source>
        <dbReference type="ARBA" id="ARBA00022771"/>
    </source>
</evidence>
<evidence type="ECO:0000259" key="5">
    <source>
        <dbReference type="PROSITE" id="PS50089"/>
    </source>
</evidence>
<organism evidence="6 7">
    <name type="scientific">Crocodylus porosus</name>
    <name type="common">Saltwater crocodile</name>
    <name type="synonym">Estuarine crocodile</name>
    <dbReference type="NCBI Taxonomy" id="8502"/>
    <lineage>
        <taxon>Eukaryota</taxon>
        <taxon>Metazoa</taxon>
        <taxon>Chordata</taxon>
        <taxon>Craniata</taxon>
        <taxon>Vertebrata</taxon>
        <taxon>Euteleostomi</taxon>
        <taxon>Archelosauria</taxon>
        <taxon>Archosauria</taxon>
        <taxon>Crocodylia</taxon>
        <taxon>Longirostres</taxon>
        <taxon>Crocodylidae</taxon>
        <taxon>Crocodylus</taxon>
    </lineage>
</organism>
<dbReference type="Pfam" id="PF13445">
    <property type="entry name" value="zf-RING_UBOX"/>
    <property type="match status" value="1"/>
</dbReference>
<sequence length="199" mass="22373">SRPLQSDPIMCPLCLELFTDPVTTACGHNFCMDCLQNYWDHQAMIGESPYCPLSGPNNIPCDFCSSRKLKPIKTCLQCTPSLCETHTQLHYKDKAYRSHQLLEPISDLKARLCLKHHKLQKQNCWAEGGFLGRTRLQEGRRDHEAVPLQGERATKAVSKTVTLVTGCSLGFLIAICQHSCKAIHTAAPWRQDPPADRSR</sequence>
<proteinExistence type="predicted"/>
<evidence type="ECO:0000313" key="7">
    <source>
        <dbReference type="Proteomes" id="UP000594220"/>
    </source>
</evidence>
<dbReference type="InterPro" id="IPR001841">
    <property type="entry name" value="Znf_RING"/>
</dbReference>
<keyword evidence="3" id="KW-0862">Zinc</keyword>
<protein>
    <recommendedName>
        <fullName evidence="5">RING-type domain-containing protein</fullName>
    </recommendedName>
</protein>
<evidence type="ECO:0000256" key="1">
    <source>
        <dbReference type="ARBA" id="ARBA00022723"/>
    </source>
</evidence>
<dbReference type="Ensembl" id="ENSCPRT00005005283.1">
    <property type="protein sequence ID" value="ENSCPRP00005004504.1"/>
    <property type="gene ID" value="ENSCPRG00005003273.1"/>
</dbReference>
<feature type="domain" description="RING-type" evidence="5">
    <location>
        <begin position="11"/>
        <end position="53"/>
    </location>
</feature>
<keyword evidence="1" id="KW-0479">Metal-binding</keyword>
<accession>A0A7M4E5T8</accession>
<dbReference type="PROSITE" id="PS00518">
    <property type="entry name" value="ZF_RING_1"/>
    <property type="match status" value="1"/>
</dbReference>
<dbReference type="PANTHER" id="PTHR25465:SF34">
    <property type="entry name" value="TRIPARTITE MOTIF-CONTAINING 80"/>
    <property type="match status" value="1"/>
</dbReference>
<reference evidence="6" key="1">
    <citation type="submission" date="2025-08" db="UniProtKB">
        <authorList>
            <consortium name="Ensembl"/>
        </authorList>
    </citation>
    <scope>IDENTIFICATION</scope>
</reference>
<dbReference type="InterPro" id="IPR027370">
    <property type="entry name" value="Znf-RING_euk"/>
</dbReference>
<dbReference type="InterPro" id="IPR013083">
    <property type="entry name" value="Znf_RING/FYVE/PHD"/>
</dbReference>
<dbReference type="InterPro" id="IPR051051">
    <property type="entry name" value="E3_ubiq-ligase_TRIM/RNF"/>
</dbReference>
<keyword evidence="7" id="KW-1185">Reference proteome</keyword>
<keyword evidence="2 4" id="KW-0863">Zinc-finger</keyword>
<dbReference type="SMART" id="SM00184">
    <property type="entry name" value="RING"/>
    <property type="match status" value="1"/>
</dbReference>
<dbReference type="Gene3D" id="3.30.160.60">
    <property type="entry name" value="Classic Zinc Finger"/>
    <property type="match status" value="1"/>
</dbReference>
<dbReference type="Gene3D" id="3.30.40.10">
    <property type="entry name" value="Zinc/RING finger domain, C3HC4 (zinc finger)"/>
    <property type="match status" value="1"/>
</dbReference>